<comment type="caution">
    <text evidence="2">The sequence shown here is derived from an EMBL/GenBank/DDBJ whole genome shotgun (WGS) entry which is preliminary data.</text>
</comment>
<proteinExistence type="predicted"/>
<evidence type="ECO:0000313" key="3">
    <source>
        <dbReference type="Proteomes" id="UP000593560"/>
    </source>
</evidence>
<dbReference type="AlphaFoldDB" id="A0A7J9GPT3"/>
<accession>A0A7J9GPT3</accession>
<dbReference type="OrthoDB" id="10250354at2759"/>
<dbReference type="EMBL" id="JABFAD010000005">
    <property type="protein sequence ID" value="MBA0798785.1"/>
    <property type="molecule type" value="Genomic_DNA"/>
</dbReference>
<feature type="region of interest" description="Disordered" evidence="1">
    <location>
        <begin position="180"/>
        <end position="237"/>
    </location>
</feature>
<evidence type="ECO:0000256" key="1">
    <source>
        <dbReference type="SAM" id="MobiDB-lite"/>
    </source>
</evidence>
<feature type="compositionally biased region" description="Basic and acidic residues" evidence="1">
    <location>
        <begin position="198"/>
        <end position="209"/>
    </location>
</feature>
<dbReference type="PANTHER" id="PTHR44272">
    <property type="entry name" value="DNAJ DOMAIN (PROKARYOTIC HEAT SHOCK PROTEIN)"/>
    <property type="match status" value="1"/>
</dbReference>
<name>A0A7J9GPT3_9ROSI</name>
<protein>
    <submittedName>
        <fullName evidence="2">Uncharacterized protein</fullName>
    </submittedName>
</protein>
<sequence length="237" mass="27241">MSIYLVCLGHGFAVISYGASDKKILFLTEALEDSAKTGKVTSAGMYFLGFPVYRLDQTVNSVAAAKDPDTAFFKKLDGFQPCEITELKPGSHFFAVYGDNFFKSVSYTIEAICTAPFIEEKENLRAVEAEILSKRVELSKFETEYREVLAQFTEMTTRYTKEMQEIDELLKQRNEIHASYTMIPPSKRSSSRNRSKGVSREAKEGEVRDRKHSTRDRTKKKRWYNIHLKIDKRKQPC</sequence>
<dbReference type="InterPro" id="IPR052812">
    <property type="entry name" value="Plant_DnaJ_domain"/>
</dbReference>
<organism evidence="2 3">
    <name type="scientific">Gossypium harknessii</name>
    <dbReference type="NCBI Taxonomy" id="34285"/>
    <lineage>
        <taxon>Eukaryota</taxon>
        <taxon>Viridiplantae</taxon>
        <taxon>Streptophyta</taxon>
        <taxon>Embryophyta</taxon>
        <taxon>Tracheophyta</taxon>
        <taxon>Spermatophyta</taxon>
        <taxon>Magnoliopsida</taxon>
        <taxon>eudicotyledons</taxon>
        <taxon>Gunneridae</taxon>
        <taxon>Pentapetalae</taxon>
        <taxon>rosids</taxon>
        <taxon>malvids</taxon>
        <taxon>Malvales</taxon>
        <taxon>Malvaceae</taxon>
        <taxon>Malvoideae</taxon>
        <taxon>Gossypium</taxon>
    </lineage>
</organism>
<feature type="compositionally biased region" description="Basic residues" evidence="1">
    <location>
        <begin position="210"/>
        <end position="237"/>
    </location>
</feature>
<dbReference type="PANTHER" id="PTHR44272:SF2">
    <property type="entry name" value="CHAPERONE PROTEIN DNAJ 16"/>
    <property type="match status" value="1"/>
</dbReference>
<dbReference type="Proteomes" id="UP000593560">
    <property type="component" value="Unassembled WGS sequence"/>
</dbReference>
<evidence type="ECO:0000313" key="2">
    <source>
        <dbReference type="EMBL" id="MBA0798785.1"/>
    </source>
</evidence>
<reference evidence="2 3" key="1">
    <citation type="journal article" date="2019" name="Genome Biol. Evol.">
        <title>Insights into the evolution of the New World diploid cottons (Gossypium, subgenus Houzingenia) based on genome sequencing.</title>
        <authorList>
            <person name="Grover C.E."/>
            <person name="Arick M.A. 2nd"/>
            <person name="Thrash A."/>
            <person name="Conover J.L."/>
            <person name="Sanders W.S."/>
            <person name="Peterson D.G."/>
            <person name="Frelichowski J.E."/>
            <person name="Scheffler J.A."/>
            <person name="Scheffler B.E."/>
            <person name="Wendel J.F."/>
        </authorList>
    </citation>
    <scope>NUCLEOTIDE SEQUENCE [LARGE SCALE GENOMIC DNA]</scope>
    <source>
        <strain evidence="2">0</strain>
        <tissue evidence="2">Leaf</tissue>
    </source>
</reference>
<keyword evidence="3" id="KW-1185">Reference proteome</keyword>
<gene>
    <name evidence="2" type="ORF">Gohar_009344</name>
</gene>